<gene>
    <name evidence="1" type="ORF">F511_26501</name>
</gene>
<protein>
    <submittedName>
        <fullName evidence="1">Uncharacterized protein</fullName>
    </submittedName>
</protein>
<accession>A0A2Z7APG3</accession>
<dbReference type="AlphaFoldDB" id="A0A2Z7APG3"/>
<keyword evidence="2" id="KW-1185">Reference proteome</keyword>
<dbReference type="EMBL" id="KV013389">
    <property type="protein sequence ID" value="KZV23734.1"/>
    <property type="molecule type" value="Genomic_DNA"/>
</dbReference>
<dbReference type="Proteomes" id="UP000250235">
    <property type="component" value="Unassembled WGS sequence"/>
</dbReference>
<sequence length="179" mass="20127">MEVDVPAAGKHKPAAGRHGSAVVLTRCINQLQRKEEFEAAVALRKIYELLEFSQLLVAGSGLYTMCRSNLLVEPSEEEEGETTVFFCRADTECASSVWMPRSYFGWAISSPGARLGDSTFDEIGEMKENLRFSCHIFFLVLHIINPDVAKKKSEKQDNDRTMLSERSVSAVEAMLRRFD</sequence>
<organism evidence="1 2">
    <name type="scientific">Dorcoceras hygrometricum</name>
    <dbReference type="NCBI Taxonomy" id="472368"/>
    <lineage>
        <taxon>Eukaryota</taxon>
        <taxon>Viridiplantae</taxon>
        <taxon>Streptophyta</taxon>
        <taxon>Embryophyta</taxon>
        <taxon>Tracheophyta</taxon>
        <taxon>Spermatophyta</taxon>
        <taxon>Magnoliopsida</taxon>
        <taxon>eudicotyledons</taxon>
        <taxon>Gunneridae</taxon>
        <taxon>Pentapetalae</taxon>
        <taxon>asterids</taxon>
        <taxon>lamiids</taxon>
        <taxon>Lamiales</taxon>
        <taxon>Gesneriaceae</taxon>
        <taxon>Didymocarpoideae</taxon>
        <taxon>Trichosporeae</taxon>
        <taxon>Loxocarpinae</taxon>
        <taxon>Dorcoceras</taxon>
    </lineage>
</organism>
<reference evidence="1 2" key="1">
    <citation type="journal article" date="2015" name="Proc. Natl. Acad. Sci. U.S.A.">
        <title>The resurrection genome of Boea hygrometrica: A blueprint for survival of dehydration.</title>
        <authorList>
            <person name="Xiao L."/>
            <person name="Yang G."/>
            <person name="Zhang L."/>
            <person name="Yang X."/>
            <person name="Zhao S."/>
            <person name="Ji Z."/>
            <person name="Zhou Q."/>
            <person name="Hu M."/>
            <person name="Wang Y."/>
            <person name="Chen M."/>
            <person name="Xu Y."/>
            <person name="Jin H."/>
            <person name="Xiao X."/>
            <person name="Hu G."/>
            <person name="Bao F."/>
            <person name="Hu Y."/>
            <person name="Wan P."/>
            <person name="Li L."/>
            <person name="Deng X."/>
            <person name="Kuang T."/>
            <person name="Xiang C."/>
            <person name="Zhu J.K."/>
            <person name="Oliver M.J."/>
            <person name="He Y."/>
        </authorList>
    </citation>
    <scope>NUCLEOTIDE SEQUENCE [LARGE SCALE GENOMIC DNA]</scope>
    <source>
        <strain evidence="2">cv. XS01</strain>
    </source>
</reference>
<evidence type="ECO:0000313" key="2">
    <source>
        <dbReference type="Proteomes" id="UP000250235"/>
    </source>
</evidence>
<evidence type="ECO:0000313" key="1">
    <source>
        <dbReference type="EMBL" id="KZV23734.1"/>
    </source>
</evidence>
<proteinExistence type="predicted"/>
<name>A0A2Z7APG3_9LAMI</name>